<comment type="caution">
    <text evidence="3">The sequence shown here is derived from an EMBL/GenBank/DDBJ whole genome shotgun (WGS) entry which is preliminary data.</text>
</comment>
<accession>A0A3N4PPG3</accession>
<evidence type="ECO:0000313" key="3">
    <source>
        <dbReference type="EMBL" id="RPE08569.1"/>
    </source>
</evidence>
<dbReference type="Pfam" id="PF20434">
    <property type="entry name" value="BD-FAE"/>
    <property type="match status" value="1"/>
</dbReference>
<gene>
    <name evidence="3" type="ORF">EGT74_16135</name>
</gene>
<proteinExistence type="predicted"/>
<dbReference type="InterPro" id="IPR049492">
    <property type="entry name" value="BD-FAE-like_dom"/>
</dbReference>
<dbReference type="InterPro" id="IPR050300">
    <property type="entry name" value="GDXG_lipolytic_enzyme"/>
</dbReference>
<keyword evidence="4" id="KW-1185">Reference proteome</keyword>
<evidence type="ECO:0000259" key="2">
    <source>
        <dbReference type="Pfam" id="PF20434"/>
    </source>
</evidence>
<dbReference type="GO" id="GO:0016787">
    <property type="term" value="F:hydrolase activity"/>
    <property type="evidence" value="ECO:0007669"/>
    <property type="project" value="UniProtKB-KW"/>
</dbReference>
<dbReference type="Gene3D" id="3.40.50.1820">
    <property type="entry name" value="alpha/beta hydrolase"/>
    <property type="match status" value="1"/>
</dbReference>
<sequence>MRNILFTLCMAAIILPACNKDDNNEGDGVTLIPNVAYGADARQQMDVYLPPGRTAQTPVVVFLHGGGFVAGDKADVHPHMQRFSGKGYAVVNVNYRLVDTTGLFQTPLVHKPSSIRITEQLHDVHTAIQAALAKTGEWNVSNTRWAIAGHSAGATLAMLYAYNGMNEGGLVKAAANWAGATDFSFQDESQFSQMDPRLVEVYYRAIGHEPKNANKLAYMAVSPYWIVASGGSIKPTLNVRPENNELFNMPDVSKILYEAFTNALNTKKIPNRHVEIAGADHGFSKPGNWEQVLNETDAFFRQYVP</sequence>
<dbReference type="Proteomes" id="UP000278351">
    <property type="component" value="Unassembled WGS sequence"/>
</dbReference>
<dbReference type="InterPro" id="IPR029058">
    <property type="entry name" value="AB_hydrolase_fold"/>
</dbReference>
<keyword evidence="1 3" id="KW-0378">Hydrolase</keyword>
<dbReference type="EMBL" id="RPDH01000002">
    <property type="protein sequence ID" value="RPE08569.1"/>
    <property type="molecule type" value="Genomic_DNA"/>
</dbReference>
<reference evidence="3 4" key="1">
    <citation type="submission" date="2018-11" db="EMBL/GenBank/DDBJ databases">
        <title>Chitinophaga lutea sp.nov., isolate from arsenic contaminated soil.</title>
        <authorList>
            <person name="Zong Y."/>
        </authorList>
    </citation>
    <scope>NUCLEOTIDE SEQUENCE [LARGE SCALE GENOMIC DNA]</scope>
    <source>
        <strain evidence="3 4">ZY74</strain>
    </source>
</reference>
<feature type="domain" description="BD-FAE-like" evidence="2">
    <location>
        <begin position="45"/>
        <end position="227"/>
    </location>
</feature>
<dbReference type="AlphaFoldDB" id="A0A3N4PPG3"/>
<name>A0A3N4PPG3_9BACT</name>
<evidence type="ECO:0000256" key="1">
    <source>
        <dbReference type="ARBA" id="ARBA00022801"/>
    </source>
</evidence>
<organism evidence="3 4">
    <name type="scientific">Chitinophaga lutea</name>
    <dbReference type="NCBI Taxonomy" id="2488634"/>
    <lineage>
        <taxon>Bacteria</taxon>
        <taxon>Pseudomonadati</taxon>
        <taxon>Bacteroidota</taxon>
        <taxon>Chitinophagia</taxon>
        <taxon>Chitinophagales</taxon>
        <taxon>Chitinophagaceae</taxon>
        <taxon>Chitinophaga</taxon>
    </lineage>
</organism>
<protein>
    <submittedName>
        <fullName evidence="3">Alpha/beta hydrolase</fullName>
    </submittedName>
</protein>
<dbReference type="SUPFAM" id="SSF53474">
    <property type="entry name" value="alpha/beta-Hydrolases"/>
    <property type="match status" value="1"/>
</dbReference>
<evidence type="ECO:0000313" key="4">
    <source>
        <dbReference type="Proteomes" id="UP000278351"/>
    </source>
</evidence>
<dbReference type="PANTHER" id="PTHR48081">
    <property type="entry name" value="AB HYDROLASE SUPERFAMILY PROTEIN C4A8.06C"/>
    <property type="match status" value="1"/>
</dbReference>